<gene>
    <name evidence="11 13" type="primary">ilvA</name>
    <name evidence="13" type="ORF">DBW98_01620</name>
</gene>
<dbReference type="Proteomes" id="UP000253032">
    <property type="component" value="Unassembled WGS sequence"/>
</dbReference>
<evidence type="ECO:0000256" key="9">
    <source>
        <dbReference type="ARBA" id="ARBA00023239"/>
    </source>
</evidence>
<keyword evidence="7" id="KW-0677">Repeat</keyword>
<evidence type="ECO:0000256" key="8">
    <source>
        <dbReference type="ARBA" id="ARBA00022898"/>
    </source>
</evidence>
<dbReference type="PANTHER" id="PTHR48078">
    <property type="entry name" value="THREONINE DEHYDRATASE, MITOCHONDRIAL-RELATED"/>
    <property type="match status" value="1"/>
</dbReference>
<dbReference type="UniPathway" id="UPA00047">
    <property type="reaction ID" value="UER00054"/>
</dbReference>
<dbReference type="Gene3D" id="3.40.50.1100">
    <property type="match status" value="2"/>
</dbReference>
<dbReference type="EC" id="4.3.1.19" evidence="11"/>
<evidence type="ECO:0000256" key="11">
    <source>
        <dbReference type="RuleBase" id="RU362012"/>
    </source>
</evidence>
<dbReference type="EMBL" id="QOPC01000005">
    <property type="protein sequence ID" value="RCL39051.1"/>
    <property type="molecule type" value="Genomic_DNA"/>
</dbReference>
<dbReference type="InterPro" id="IPR001721">
    <property type="entry name" value="TD_ACT-like"/>
</dbReference>
<sequence>MRLKIKKSGSFKFSKKYLDLIAKTKVYDVAEKTPISFAGNLSSKLKNDVYLKREDMQPIFSFKIRGAYNKIANLTPQQQKRGVLTASAGNHAQGVANACKKLKIPCLIVMPVTTPEIKVKSVRRFGSKVLLHGDNFDQASKKAIQMAKEKKLEFIEAFDDPMTIAGQGTVGKEIFEEDNKLDVIFVPVGGGGLLAGVSAWAAQTQSKTKVYGVEVEDSACLAEAVKADKRVRLREVGLFADGVAVERIGKNNFDVIRECVDGVITVSIDELCAAVKDIFEDTRVLSEPAGALALAGLKKYASKISNKRLLAISSGANVNFERLSYIVERSEVGENREKLLSIKIPEKPGSFLKLCKVFGRSQITEFNYRFANKLDAHVLVGIKTENEAAFRKIKSKLSKSKFKFSDLTKNQISNDHLRHMVGGHKSVISEKDSERLYRCQFPVRPGALVNFLEDFGSKWNISLFHYRNLGAAFANVLIGIEDKNQSNQSLEQHLKSLDYSFVEETDNNAYKEFLR</sequence>
<dbReference type="PANTHER" id="PTHR48078:SF11">
    <property type="entry name" value="THREONINE DEHYDRATASE, MITOCHONDRIAL"/>
    <property type="match status" value="1"/>
</dbReference>
<keyword evidence="9 11" id="KW-0456">Lyase</keyword>
<dbReference type="NCBIfam" id="NF006674">
    <property type="entry name" value="PRK09224.1"/>
    <property type="match status" value="1"/>
</dbReference>
<evidence type="ECO:0000256" key="3">
    <source>
        <dbReference type="ARBA" id="ARBA00004810"/>
    </source>
</evidence>
<dbReference type="InterPro" id="IPR038110">
    <property type="entry name" value="TD_ACT-like_sf"/>
</dbReference>
<dbReference type="CDD" id="cd04907">
    <property type="entry name" value="ACT_ThrD-I_2"/>
    <property type="match status" value="1"/>
</dbReference>
<keyword evidence="5 11" id="KW-0028">Amino-acid biosynthesis</keyword>
<feature type="domain" description="ACT-like" evidence="12">
    <location>
        <begin position="435"/>
        <end position="506"/>
    </location>
</feature>
<evidence type="ECO:0000313" key="13">
    <source>
        <dbReference type="EMBL" id="RCL39051.1"/>
    </source>
</evidence>
<dbReference type="AlphaFoldDB" id="A0A368BP80"/>
<evidence type="ECO:0000256" key="4">
    <source>
        <dbReference type="ARBA" id="ARBA00010869"/>
    </source>
</evidence>
<dbReference type="FunFam" id="3.40.50.1100:FF:000005">
    <property type="entry name" value="Threonine dehydratase catabolic"/>
    <property type="match status" value="1"/>
</dbReference>
<dbReference type="SUPFAM" id="SSF55021">
    <property type="entry name" value="ACT-like"/>
    <property type="match status" value="1"/>
</dbReference>
<evidence type="ECO:0000256" key="1">
    <source>
        <dbReference type="ARBA" id="ARBA00001274"/>
    </source>
</evidence>
<comment type="cofactor">
    <cofactor evidence="2 11">
        <name>pyridoxal 5'-phosphate</name>
        <dbReference type="ChEBI" id="CHEBI:597326"/>
    </cofactor>
</comment>
<dbReference type="InterPro" id="IPR001926">
    <property type="entry name" value="TrpB-like_PALP"/>
</dbReference>
<protein>
    <recommendedName>
        <fullName evidence="11">L-threonine dehydratase</fullName>
        <ecNumber evidence="11">4.3.1.19</ecNumber>
    </recommendedName>
    <alternativeName>
        <fullName evidence="11">Threonine deaminase</fullName>
    </alternativeName>
</protein>
<dbReference type="GO" id="GO:0006565">
    <property type="term" value="P:L-serine catabolic process"/>
    <property type="evidence" value="ECO:0007669"/>
    <property type="project" value="TreeGrafter"/>
</dbReference>
<evidence type="ECO:0000256" key="10">
    <source>
        <dbReference type="ARBA" id="ARBA00023304"/>
    </source>
</evidence>
<feature type="domain" description="ACT-like" evidence="12">
    <location>
        <begin position="338"/>
        <end position="409"/>
    </location>
</feature>
<dbReference type="Pfam" id="PF00291">
    <property type="entry name" value="PALP"/>
    <property type="match status" value="1"/>
</dbReference>
<organism evidence="13 14">
    <name type="scientific">SAR86 cluster bacterium</name>
    <dbReference type="NCBI Taxonomy" id="2030880"/>
    <lineage>
        <taxon>Bacteria</taxon>
        <taxon>Pseudomonadati</taxon>
        <taxon>Pseudomonadota</taxon>
        <taxon>Gammaproteobacteria</taxon>
        <taxon>SAR86 cluster</taxon>
    </lineage>
</organism>
<comment type="caution">
    <text evidence="13">The sequence shown here is derived from an EMBL/GenBank/DDBJ whole genome shotgun (WGS) entry which is preliminary data.</text>
</comment>
<comment type="catalytic activity">
    <reaction evidence="1 11">
        <text>L-threonine = 2-oxobutanoate + NH4(+)</text>
        <dbReference type="Rhea" id="RHEA:22108"/>
        <dbReference type="ChEBI" id="CHEBI:16763"/>
        <dbReference type="ChEBI" id="CHEBI:28938"/>
        <dbReference type="ChEBI" id="CHEBI:57926"/>
        <dbReference type="EC" id="4.3.1.19"/>
    </reaction>
</comment>
<dbReference type="InterPro" id="IPR050147">
    <property type="entry name" value="Ser/Thr_Dehydratase"/>
</dbReference>
<dbReference type="Pfam" id="PF00585">
    <property type="entry name" value="Thr_dehydrat_C"/>
    <property type="match status" value="2"/>
</dbReference>
<evidence type="ECO:0000256" key="2">
    <source>
        <dbReference type="ARBA" id="ARBA00001933"/>
    </source>
</evidence>
<evidence type="ECO:0000259" key="12">
    <source>
        <dbReference type="PROSITE" id="PS51672"/>
    </source>
</evidence>
<evidence type="ECO:0000256" key="5">
    <source>
        <dbReference type="ARBA" id="ARBA00022605"/>
    </source>
</evidence>
<dbReference type="GO" id="GO:0009097">
    <property type="term" value="P:isoleucine biosynthetic process"/>
    <property type="evidence" value="ECO:0007669"/>
    <property type="project" value="UniProtKB-UniRule"/>
</dbReference>
<dbReference type="InterPro" id="IPR036052">
    <property type="entry name" value="TrpB-like_PALP_sf"/>
</dbReference>
<dbReference type="InterPro" id="IPR005787">
    <property type="entry name" value="Thr_deHydtase_biosynth"/>
</dbReference>
<evidence type="ECO:0000313" key="14">
    <source>
        <dbReference type="Proteomes" id="UP000253032"/>
    </source>
</evidence>
<keyword evidence="10 11" id="KW-0100">Branched-chain amino acid biosynthesis</keyword>
<dbReference type="GO" id="GO:0004794">
    <property type="term" value="F:threonine deaminase activity"/>
    <property type="evidence" value="ECO:0007669"/>
    <property type="project" value="UniProtKB-UniRule"/>
</dbReference>
<dbReference type="Gene3D" id="3.40.1020.10">
    <property type="entry name" value="Biosynthetic Threonine Deaminase, Domain 3"/>
    <property type="match status" value="1"/>
</dbReference>
<evidence type="ECO:0000256" key="6">
    <source>
        <dbReference type="ARBA" id="ARBA00022624"/>
    </source>
</evidence>
<dbReference type="GO" id="GO:0006567">
    <property type="term" value="P:L-threonine catabolic process"/>
    <property type="evidence" value="ECO:0007669"/>
    <property type="project" value="TreeGrafter"/>
</dbReference>
<comment type="similarity">
    <text evidence="4 11">Belongs to the serine/threonine dehydratase family.</text>
</comment>
<dbReference type="SUPFAM" id="SSF53686">
    <property type="entry name" value="Tryptophan synthase beta subunit-like PLP-dependent enzymes"/>
    <property type="match status" value="1"/>
</dbReference>
<accession>A0A368BP80</accession>
<dbReference type="GO" id="GO:0003941">
    <property type="term" value="F:L-serine ammonia-lyase activity"/>
    <property type="evidence" value="ECO:0007669"/>
    <property type="project" value="TreeGrafter"/>
</dbReference>
<dbReference type="PROSITE" id="PS51672">
    <property type="entry name" value="ACT_LIKE"/>
    <property type="match status" value="2"/>
</dbReference>
<comment type="pathway">
    <text evidence="3 11">Amino-acid biosynthesis; L-isoleucine biosynthesis; 2-oxobutanoate from L-threonine: step 1/1.</text>
</comment>
<evidence type="ECO:0000256" key="7">
    <source>
        <dbReference type="ARBA" id="ARBA00022737"/>
    </source>
</evidence>
<reference evidence="13 14" key="1">
    <citation type="journal article" date="2018" name="Microbiome">
        <title>Fine metagenomic profile of the Mediterranean stratified and mixed water columns revealed by assembly and recruitment.</title>
        <authorList>
            <person name="Haro-Moreno J.M."/>
            <person name="Lopez-Perez M."/>
            <person name="De La Torre J.R."/>
            <person name="Picazo A."/>
            <person name="Camacho A."/>
            <person name="Rodriguez-Valera F."/>
        </authorList>
    </citation>
    <scope>NUCLEOTIDE SEQUENCE [LARGE SCALE GENOMIC DNA]</scope>
    <source>
        <strain evidence="13">MED-G84</strain>
    </source>
</reference>
<dbReference type="InterPro" id="IPR045865">
    <property type="entry name" value="ACT-like_dom_sf"/>
</dbReference>
<proteinExistence type="inferred from homology"/>
<comment type="subunit">
    <text evidence="11">Homotetramer.</text>
</comment>
<dbReference type="NCBIfam" id="TIGR01124">
    <property type="entry name" value="ilvA_2Cterm"/>
    <property type="match status" value="1"/>
</dbReference>
<keyword evidence="8 11" id="KW-0663">Pyridoxal phosphate</keyword>
<comment type="function">
    <text evidence="11">Catalyzes the anaerobic formation of alpha-ketobutyrate and ammonia from threonine in a two-step reaction. The first step involved a dehydration of threonine and a production of enamine intermediates (aminocrotonate), which tautomerizes to its imine form (iminobutyrate). Both intermediates are unstable and short-lived. The second step is the nonenzymatic hydrolysis of the enamine/imine intermediates to form 2-ketobutyrate and free ammonia. In the low water environment of the cell, the second step is accelerated by RidA.</text>
</comment>
<keyword evidence="6 11" id="KW-0412">Isoleucine biosynthesis</keyword>
<name>A0A368BP80_9GAMM</name>
<dbReference type="CDD" id="cd01562">
    <property type="entry name" value="Thr-dehyd"/>
    <property type="match status" value="1"/>
</dbReference>